<keyword evidence="4" id="KW-1185">Reference proteome</keyword>
<evidence type="ECO:0000256" key="1">
    <source>
        <dbReference type="SAM" id="MobiDB-lite"/>
    </source>
</evidence>
<name>A0ABT9IIC8_9ACTN</name>
<reference evidence="4" key="1">
    <citation type="submission" date="2023-05" db="EMBL/GenBank/DDBJ databases">
        <title>Draft genome of Pseudofrankia sp. BMG5.37.</title>
        <authorList>
            <person name="Gtari M."/>
            <person name="Ghodhbane F."/>
            <person name="Sbissi I."/>
        </authorList>
    </citation>
    <scope>NUCLEOTIDE SEQUENCE [LARGE SCALE GENOMIC DNA]</scope>
    <source>
        <strain evidence="4">BMG 814</strain>
    </source>
</reference>
<dbReference type="Proteomes" id="UP001233673">
    <property type="component" value="Unassembled WGS sequence"/>
</dbReference>
<gene>
    <name evidence="3" type="ORF">QOZ88_19730</name>
</gene>
<feature type="region of interest" description="Disordered" evidence="1">
    <location>
        <begin position="64"/>
        <end position="111"/>
    </location>
</feature>
<comment type="caution">
    <text evidence="3">The sequence shown here is derived from an EMBL/GenBank/DDBJ whole genome shotgun (WGS) entry which is preliminary data.</text>
</comment>
<accession>A0ABT9IIC8</accession>
<dbReference type="RefSeq" id="WP_306001413.1">
    <property type="nucleotide sequence ID" value="NZ_JASNFN010000032.1"/>
</dbReference>
<feature type="compositionally biased region" description="Low complexity" evidence="1">
    <location>
        <begin position="64"/>
        <end position="76"/>
    </location>
</feature>
<feature type="transmembrane region" description="Helical" evidence="2">
    <location>
        <begin position="39"/>
        <end position="61"/>
    </location>
</feature>
<proteinExistence type="predicted"/>
<keyword evidence="2" id="KW-0472">Membrane</keyword>
<evidence type="ECO:0000256" key="2">
    <source>
        <dbReference type="SAM" id="Phobius"/>
    </source>
</evidence>
<sequence length="259" mass="26048">MTDRETSTLLGELADRVPVGPAPVGQLLKAGRRARRRRTAGVSLAVAAGVAVVAGGVVTVVDPPGGQGDAADSAAALVAEEPREGAPEAADGDPGTGMPPADGGDESGTAAGSELSQLAEDPTAGRTGPLADTEMSSCAVEYSPAALSKQDFAFAGVVVDIGRAVTTQPGTPGPPEDLVGVTFAVEEWFSGDSGEAVTVDLPAPYDPAAGSSTPGPVYGVGSRLLVSGADRWEGAPLEPIAWLCGFTRYYDEETAAAWR</sequence>
<evidence type="ECO:0000313" key="4">
    <source>
        <dbReference type="Proteomes" id="UP001233673"/>
    </source>
</evidence>
<organism evidence="3 4">
    <name type="scientific">Blastococcus carthaginiensis</name>
    <dbReference type="NCBI Taxonomy" id="3050034"/>
    <lineage>
        <taxon>Bacteria</taxon>
        <taxon>Bacillati</taxon>
        <taxon>Actinomycetota</taxon>
        <taxon>Actinomycetes</taxon>
        <taxon>Geodermatophilales</taxon>
        <taxon>Geodermatophilaceae</taxon>
        <taxon>Blastococcus</taxon>
    </lineage>
</organism>
<protein>
    <submittedName>
        <fullName evidence="3">Uncharacterized protein</fullName>
    </submittedName>
</protein>
<evidence type="ECO:0000313" key="3">
    <source>
        <dbReference type="EMBL" id="MDP5184869.1"/>
    </source>
</evidence>
<keyword evidence="2" id="KW-0812">Transmembrane</keyword>
<dbReference type="EMBL" id="JASNFN010000032">
    <property type="protein sequence ID" value="MDP5184869.1"/>
    <property type="molecule type" value="Genomic_DNA"/>
</dbReference>
<keyword evidence="2" id="KW-1133">Transmembrane helix</keyword>